<feature type="binding site" evidence="12">
    <location>
        <position position="422"/>
    </location>
    <ligand>
        <name>[4Fe-4S] cluster</name>
        <dbReference type="ChEBI" id="CHEBI:49883"/>
    </ligand>
</feature>
<evidence type="ECO:0000256" key="5">
    <source>
        <dbReference type="ARBA" id="ARBA00022801"/>
    </source>
</evidence>
<evidence type="ECO:0000256" key="2">
    <source>
        <dbReference type="ARBA" id="ARBA00022485"/>
    </source>
</evidence>
<dbReference type="STRING" id="443218.AS9A_0267"/>
<dbReference type="PROSITE" id="PS00764">
    <property type="entry name" value="ENDONUCLEASE_III_1"/>
    <property type="match status" value="1"/>
</dbReference>
<dbReference type="InterPro" id="IPR004036">
    <property type="entry name" value="Endonuclease-III-like_CS2"/>
</dbReference>
<keyword evidence="15" id="KW-0255">Endonuclease</keyword>
<dbReference type="HAMAP" id="MF_00942">
    <property type="entry name" value="Nth"/>
    <property type="match status" value="1"/>
</dbReference>
<feature type="region of interest" description="Disordered" evidence="13">
    <location>
        <begin position="81"/>
        <end position="148"/>
    </location>
</feature>
<evidence type="ECO:0000313" key="15">
    <source>
        <dbReference type="EMBL" id="AEF38726.1"/>
    </source>
</evidence>
<accession>F6EG24</accession>
<dbReference type="NCBIfam" id="TIGR01083">
    <property type="entry name" value="nth"/>
    <property type="match status" value="1"/>
</dbReference>
<evidence type="ECO:0000259" key="14">
    <source>
        <dbReference type="SMART" id="SM00478"/>
    </source>
</evidence>
<keyword evidence="3 12" id="KW-0479">Metal-binding</keyword>
<keyword evidence="4 12" id="KW-0227">DNA damage</keyword>
<keyword evidence="5 12" id="KW-0378">Hydrolase</keyword>
<dbReference type="FunFam" id="1.10.340.30:FF:000001">
    <property type="entry name" value="Endonuclease III"/>
    <property type="match status" value="1"/>
</dbReference>
<gene>
    <name evidence="12" type="primary">nth</name>
    <name evidence="15" type="ordered locus">AS9A_0267</name>
</gene>
<comment type="catalytic activity">
    <reaction evidence="12">
        <text>2'-deoxyribonucleotide-(2'-deoxyribose 5'-phosphate)-2'-deoxyribonucleotide-DNA = a 3'-end 2'-deoxyribonucleotide-(2,3-dehydro-2,3-deoxyribose 5'-phosphate)-DNA + a 5'-end 5'-phospho-2'-deoxyribonucleoside-DNA + H(+)</text>
        <dbReference type="Rhea" id="RHEA:66592"/>
        <dbReference type="Rhea" id="RHEA-COMP:13180"/>
        <dbReference type="Rhea" id="RHEA-COMP:16897"/>
        <dbReference type="Rhea" id="RHEA-COMP:17067"/>
        <dbReference type="ChEBI" id="CHEBI:15378"/>
        <dbReference type="ChEBI" id="CHEBI:136412"/>
        <dbReference type="ChEBI" id="CHEBI:157695"/>
        <dbReference type="ChEBI" id="CHEBI:167181"/>
        <dbReference type="EC" id="4.2.99.18"/>
    </reaction>
</comment>
<dbReference type="GO" id="GO:0051539">
    <property type="term" value="F:4 iron, 4 sulfur cluster binding"/>
    <property type="evidence" value="ECO:0007669"/>
    <property type="project" value="UniProtKB-UniRule"/>
</dbReference>
<comment type="similarity">
    <text evidence="1 12">Belongs to the Nth/MutY family.</text>
</comment>
<evidence type="ECO:0000256" key="6">
    <source>
        <dbReference type="ARBA" id="ARBA00023004"/>
    </source>
</evidence>
<dbReference type="SMART" id="SM00525">
    <property type="entry name" value="FES"/>
    <property type="match status" value="1"/>
</dbReference>
<dbReference type="KEGG" id="asd:AS9A_0267"/>
<dbReference type="PROSITE" id="PS01155">
    <property type="entry name" value="ENDONUCLEASE_III_2"/>
    <property type="match status" value="1"/>
</dbReference>
<feature type="binding site" evidence="12">
    <location>
        <position position="438"/>
    </location>
    <ligand>
        <name>[4Fe-4S] cluster</name>
        <dbReference type="ChEBI" id="CHEBI:49883"/>
    </ligand>
</feature>
<dbReference type="Pfam" id="PF00730">
    <property type="entry name" value="HhH-GPD"/>
    <property type="match status" value="1"/>
</dbReference>
<dbReference type="eggNOG" id="COG0177">
    <property type="taxonomic scope" value="Bacteria"/>
</dbReference>
<dbReference type="SMART" id="SM00478">
    <property type="entry name" value="ENDO3c"/>
    <property type="match status" value="1"/>
</dbReference>
<evidence type="ECO:0000256" key="9">
    <source>
        <dbReference type="ARBA" id="ARBA00023204"/>
    </source>
</evidence>
<keyword evidence="9 12" id="KW-0234">DNA repair</keyword>
<dbReference type="Pfam" id="PF10576">
    <property type="entry name" value="EndIII_4Fe-2S"/>
    <property type="match status" value="1"/>
</dbReference>
<proteinExistence type="inferred from homology"/>
<dbReference type="InterPro" id="IPR011257">
    <property type="entry name" value="DNA_glycosylase"/>
</dbReference>
<dbReference type="GO" id="GO:0046872">
    <property type="term" value="F:metal ion binding"/>
    <property type="evidence" value="ECO:0007669"/>
    <property type="project" value="UniProtKB-KW"/>
</dbReference>
<keyword evidence="16" id="KW-1185">Reference proteome</keyword>
<evidence type="ECO:0000256" key="10">
    <source>
        <dbReference type="ARBA" id="ARBA00023239"/>
    </source>
</evidence>
<dbReference type="Proteomes" id="UP000009235">
    <property type="component" value="Chromosome"/>
</dbReference>
<dbReference type="FunFam" id="1.10.1670.10:FF:000001">
    <property type="entry name" value="Endonuclease III"/>
    <property type="match status" value="1"/>
</dbReference>
<dbReference type="Pfam" id="PF00633">
    <property type="entry name" value="HHH"/>
    <property type="match status" value="1"/>
</dbReference>
<dbReference type="EMBL" id="CP002786">
    <property type="protein sequence ID" value="AEF38726.1"/>
    <property type="molecule type" value="Genomic_DNA"/>
</dbReference>
<keyword evidence="10 12" id="KW-0456">Lyase</keyword>
<keyword evidence="15" id="KW-0540">Nuclease</keyword>
<feature type="binding site" evidence="12">
    <location>
        <position position="429"/>
    </location>
    <ligand>
        <name>[4Fe-4S] cluster</name>
        <dbReference type="ChEBI" id="CHEBI:49883"/>
    </ligand>
</feature>
<comment type="cofactor">
    <cofactor evidence="12">
        <name>[4Fe-4S] cluster</name>
        <dbReference type="ChEBI" id="CHEBI:49883"/>
    </cofactor>
    <text evidence="12">Binds 1 [4Fe-4S] cluster.</text>
</comment>
<feature type="domain" description="HhH-GPD" evidence="14">
    <location>
        <begin position="273"/>
        <end position="420"/>
    </location>
</feature>
<evidence type="ECO:0000256" key="8">
    <source>
        <dbReference type="ARBA" id="ARBA00023125"/>
    </source>
</evidence>
<dbReference type="InterPro" id="IPR003651">
    <property type="entry name" value="Endonuclease3_FeS-loop_motif"/>
</dbReference>
<protein>
    <recommendedName>
        <fullName evidence="12">Endonuclease III</fullName>
        <ecNumber evidence="12">4.2.99.18</ecNumber>
    </recommendedName>
    <alternativeName>
        <fullName evidence="12">DNA-(apurinic or apyrimidinic site) lyase</fullName>
    </alternativeName>
</protein>
<name>F6EG24_HOYSD</name>
<dbReference type="GO" id="GO:0140078">
    <property type="term" value="F:class I DNA-(apurinic or apyrimidinic site) endonuclease activity"/>
    <property type="evidence" value="ECO:0007669"/>
    <property type="project" value="UniProtKB-EC"/>
</dbReference>
<dbReference type="PANTHER" id="PTHR10359:SF18">
    <property type="entry name" value="ENDONUCLEASE III"/>
    <property type="match status" value="1"/>
</dbReference>
<keyword evidence="7 12" id="KW-0411">Iron-sulfur</keyword>
<dbReference type="AlphaFoldDB" id="F6EG24"/>
<reference evidence="15 16" key="1">
    <citation type="journal article" date="2011" name="J. Bacteriol.">
        <title>Complete genome sequence of Amycolicicoccus subflavus DQS3-9A1T, an actinomycete isolated from crude oil-polluted soil.</title>
        <authorList>
            <person name="Cai M."/>
            <person name="Chen W.M."/>
            <person name="Nie Y."/>
            <person name="Chi C.Q."/>
            <person name="Wang Y.N."/>
            <person name="Tang Y.Q."/>
            <person name="Li G.Y."/>
            <person name="Wu X.L."/>
        </authorList>
    </citation>
    <scope>NUCLEOTIDE SEQUENCE [LARGE SCALE GENOMIC DNA]</scope>
    <source>
        <strain evidence="16">DSM 45089 / DQS3-9A1</strain>
    </source>
</reference>
<dbReference type="Gene3D" id="1.10.1670.10">
    <property type="entry name" value="Helix-hairpin-Helix base-excision DNA repair enzymes (C-terminal)"/>
    <property type="match status" value="1"/>
</dbReference>
<dbReference type="InterPro" id="IPR004035">
    <property type="entry name" value="Endouclease-III_FeS-bd_BS"/>
</dbReference>
<dbReference type="InterPro" id="IPR005759">
    <property type="entry name" value="Nth"/>
</dbReference>
<dbReference type="PANTHER" id="PTHR10359">
    <property type="entry name" value="A/G-SPECIFIC ADENINE GLYCOSYLASE/ENDONUCLEASE III"/>
    <property type="match status" value="1"/>
</dbReference>
<keyword evidence="6 12" id="KW-0408">Iron</keyword>
<dbReference type="EC" id="4.2.99.18" evidence="12"/>
<feature type="compositionally biased region" description="Basic residues" evidence="13">
    <location>
        <begin position="217"/>
        <end position="227"/>
    </location>
</feature>
<evidence type="ECO:0000313" key="16">
    <source>
        <dbReference type="Proteomes" id="UP000009235"/>
    </source>
</evidence>
<dbReference type="InterPro" id="IPR023170">
    <property type="entry name" value="HhH_base_excis_C"/>
</dbReference>
<sequence>MGSFGNSFGADTVHATASSSLRAQRTVTGPAPTLTVVVCVTPCLSLRGECCRSARCNAMQRVARTTCYLLILHNVSPEYQAGSSDHAAEDRKSSASGDCARSSCAGRDPTADRAPASESSARGPSDGRLHRKCSIRSSPIERNISSTGINSTASPCMCLVNPENISERQRTRSRLDVPLTTTPYPGVVSKPATLSSSNAANDPVTPPADPQADKKSVRSPRPRRRAARRGEETRLGLVRRARRMNRTLSEAFPEVWCELDFQTPLELAVATILSAQCTDKRVNEVTPALFARYQSARDYAEASRTELEEFIRPTGFYRNKATSLMGLGQGLVEKFDGEVPHTLDELVTLPGVGRKTANVILGNAFGVPGLTVDTHFGRLVRRWGWTAETDPVKVEFAVADLIEKKEWTLLSHRVIFHGRRVCHARRPACGACVLARDCPSFGEGPTDLEEAAALVRGPETEHLVALARKGVS</sequence>
<feature type="binding site" evidence="12">
    <location>
        <position position="432"/>
    </location>
    <ligand>
        <name>[4Fe-4S] cluster</name>
        <dbReference type="ChEBI" id="CHEBI:49883"/>
    </ligand>
</feature>
<evidence type="ECO:0000256" key="1">
    <source>
        <dbReference type="ARBA" id="ARBA00008343"/>
    </source>
</evidence>
<organism evidence="15 16">
    <name type="scientific">Hoyosella subflava (strain DSM 45089 / JCM 17490 / NBRC 109087 / DQS3-9A1)</name>
    <name type="common">Amycolicicoccus subflavus</name>
    <dbReference type="NCBI Taxonomy" id="443218"/>
    <lineage>
        <taxon>Bacteria</taxon>
        <taxon>Bacillati</taxon>
        <taxon>Actinomycetota</taxon>
        <taxon>Actinomycetes</taxon>
        <taxon>Mycobacteriales</taxon>
        <taxon>Hoyosellaceae</taxon>
        <taxon>Hoyosella</taxon>
    </lineage>
</organism>
<dbReference type="Gene3D" id="1.10.340.30">
    <property type="entry name" value="Hypothetical protein, domain 2"/>
    <property type="match status" value="1"/>
</dbReference>
<evidence type="ECO:0000256" key="12">
    <source>
        <dbReference type="HAMAP-Rule" id="MF_00942"/>
    </source>
</evidence>
<evidence type="ECO:0000256" key="7">
    <source>
        <dbReference type="ARBA" id="ARBA00023014"/>
    </source>
</evidence>
<feature type="region of interest" description="Disordered" evidence="13">
    <location>
        <begin position="167"/>
        <end position="233"/>
    </location>
</feature>
<dbReference type="InterPro" id="IPR003265">
    <property type="entry name" value="HhH-GPD_domain"/>
</dbReference>
<evidence type="ECO:0000256" key="11">
    <source>
        <dbReference type="ARBA" id="ARBA00023295"/>
    </source>
</evidence>
<keyword evidence="8 12" id="KW-0238">DNA-binding</keyword>
<comment type="function">
    <text evidence="12">DNA repair enzyme that has both DNA N-glycosylase activity and AP-lyase activity. The DNA N-glycosylase activity releases various damaged pyrimidines from DNA by cleaving the N-glycosidic bond, leaving an AP (apurinic/apyrimidinic) site. The AP-lyase activity cleaves the phosphodiester bond 3' to the AP site by a beta-elimination, leaving a 3'-terminal unsaturated sugar and a product with a terminal 5'-phosphate.</text>
</comment>
<evidence type="ECO:0000256" key="4">
    <source>
        <dbReference type="ARBA" id="ARBA00022763"/>
    </source>
</evidence>
<dbReference type="InterPro" id="IPR000445">
    <property type="entry name" value="HhH_motif"/>
</dbReference>
<dbReference type="GO" id="GO:0003677">
    <property type="term" value="F:DNA binding"/>
    <property type="evidence" value="ECO:0007669"/>
    <property type="project" value="UniProtKB-UniRule"/>
</dbReference>
<dbReference type="HOGENOM" id="CLU_578269_0_0_11"/>
<keyword evidence="2 12" id="KW-0004">4Fe-4S</keyword>
<dbReference type="SUPFAM" id="SSF48150">
    <property type="entry name" value="DNA-glycosylase"/>
    <property type="match status" value="1"/>
</dbReference>
<evidence type="ECO:0000256" key="13">
    <source>
        <dbReference type="SAM" id="MobiDB-lite"/>
    </source>
</evidence>
<dbReference type="GO" id="GO:0019104">
    <property type="term" value="F:DNA N-glycosylase activity"/>
    <property type="evidence" value="ECO:0007669"/>
    <property type="project" value="UniProtKB-UniRule"/>
</dbReference>
<dbReference type="GO" id="GO:0006285">
    <property type="term" value="P:base-excision repair, AP site formation"/>
    <property type="evidence" value="ECO:0007669"/>
    <property type="project" value="TreeGrafter"/>
</dbReference>
<evidence type="ECO:0000256" key="3">
    <source>
        <dbReference type="ARBA" id="ARBA00022723"/>
    </source>
</evidence>
<dbReference type="CDD" id="cd00056">
    <property type="entry name" value="ENDO3c"/>
    <property type="match status" value="1"/>
</dbReference>
<keyword evidence="11 12" id="KW-0326">Glycosidase</keyword>